<dbReference type="STRING" id="861299.J421_0919"/>
<dbReference type="InParanoid" id="W0RCD6"/>
<dbReference type="CDD" id="cd01949">
    <property type="entry name" value="GGDEF"/>
    <property type="match status" value="1"/>
</dbReference>
<dbReference type="eggNOG" id="COG5001">
    <property type="taxonomic scope" value="Bacteria"/>
</dbReference>
<dbReference type="RefSeq" id="WP_104022245.1">
    <property type="nucleotide sequence ID" value="NZ_CP007128.1"/>
</dbReference>
<dbReference type="KEGG" id="gba:J421_0919"/>
<keyword evidence="1" id="KW-0175">Coiled coil</keyword>
<keyword evidence="2" id="KW-1133">Transmembrane helix</keyword>
<dbReference type="Pfam" id="PF00563">
    <property type="entry name" value="EAL"/>
    <property type="match status" value="1"/>
</dbReference>
<feature type="domain" description="EAL" evidence="3">
    <location>
        <begin position="458"/>
        <end position="713"/>
    </location>
</feature>
<evidence type="ECO:0000313" key="6">
    <source>
        <dbReference type="EMBL" id="AHG88456.1"/>
    </source>
</evidence>
<dbReference type="PANTHER" id="PTHR44757">
    <property type="entry name" value="DIGUANYLATE CYCLASE DGCP"/>
    <property type="match status" value="1"/>
</dbReference>
<dbReference type="SUPFAM" id="SSF141868">
    <property type="entry name" value="EAL domain-like"/>
    <property type="match status" value="1"/>
</dbReference>
<dbReference type="InterPro" id="IPR035919">
    <property type="entry name" value="EAL_sf"/>
</dbReference>
<proteinExistence type="predicted"/>
<dbReference type="SUPFAM" id="SSF55073">
    <property type="entry name" value="Nucleotide cyclase"/>
    <property type="match status" value="1"/>
</dbReference>
<feature type="transmembrane region" description="Helical" evidence="2">
    <location>
        <begin position="200"/>
        <end position="220"/>
    </location>
</feature>
<evidence type="ECO:0000259" key="5">
    <source>
        <dbReference type="PROSITE" id="PS50887"/>
    </source>
</evidence>
<gene>
    <name evidence="6" type="ORF">J421_0919</name>
</gene>
<keyword evidence="2" id="KW-0812">Transmembrane</keyword>
<dbReference type="FunFam" id="3.30.70.270:FF:000001">
    <property type="entry name" value="Diguanylate cyclase domain protein"/>
    <property type="match status" value="1"/>
</dbReference>
<protein>
    <submittedName>
        <fullName evidence="6">Diguanylate cyclase</fullName>
    </submittedName>
</protein>
<dbReference type="InterPro" id="IPR000160">
    <property type="entry name" value="GGDEF_dom"/>
</dbReference>
<reference evidence="6 7" key="1">
    <citation type="journal article" date="2014" name="Genome Announc.">
        <title>Genome Sequence and Methylome of Soil Bacterium Gemmatirosa kalamazoonensis KBS708T, a Member of the Rarely Cultivated Gemmatimonadetes Phylum.</title>
        <authorList>
            <person name="Debruyn J.M."/>
            <person name="Radosevich M."/>
            <person name="Wommack K.E."/>
            <person name="Polson S.W."/>
            <person name="Hauser L.J."/>
            <person name="Fawaz M.N."/>
            <person name="Korlach J."/>
            <person name="Tsai Y.C."/>
        </authorList>
    </citation>
    <scope>NUCLEOTIDE SEQUENCE [LARGE SCALE GENOMIC DNA]</scope>
    <source>
        <strain evidence="6 7">KBS708</strain>
    </source>
</reference>
<dbReference type="Pfam" id="PF00990">
    <property type="entry name" value="GGDEF"/>
    <property type="match status" value="1"/>
</dbReference>
<dbReference type="SMART" id="SM00267">
    <property type="entry name" value="GGDEF"/>
    <property type="match status" value="1"/>
</dbReference>
<sequence>MPSAVPRGDDHRALPPPRPRSLRARFARVFGVLLALAALDAAAFYWGARQRGRVFRELRDTIARHAALTETRAGLDDHAKRIRVVVQLVGVEHAPIDPDERRRALQSVAALRHRADRATGGVPGLATVRAETDSLADAWSRFYDRQGIDPADAILVAVTRAEPLAQRLLGTDLPAAIRGEQRRVAEASAAFERADRATSAIAWAVLALSVGVSVALAYLLSRDLRGAIGALHTGVERLGAGDLAHRVDVTTCEELATVGRSLNTMAQRLRQARQELERRNQELAHLAFRDPLTNLANRTLFREHVERALAGRHGHADEMSILFIDLDDFKSINDTLGHHSGDRLLVDVATRLLEATRGSDTVARLGGDEFAILLHRVRERAEAISVAERVLWALRAPFELDGRTLHVSASIGVVFHHDGQSTEELLRNADVAMYRAKAEGKGQHAVFAPEMHAALLDRVELAAELRDALQREALSVVYQPIVDLVDRRVAGFEALVRWPHSRRGPVSPTLFIPLAEEVGAIVPLGRWVIGRACHEAARWQRERNGRGPVGVSINVSGLQLADPAFVRDVRTALDESGLDPGILTLEITETVIMRDSVSTLARLRELKSLGVRVAIDDFGTGYSSLAYLQRFPVDVLKIDKAFVDQIADGGNDAALARTIVPLGDMLQLHTVAEGIERADQHAELLAAGCRLGQGYFFSHPLDADAAGEFLRAD</sequence>
<dbReference type="SMART" id="SM00304">
    <property type="entry name" value="HAMP"/>
    <property type="match status" value="1"/>
</dbReference>
<feature type="coiled-coil region" evidence="1">
    <location>
        <begin position="259"/>
        <end position="289"/>
    </location>
</feature>
<dbReference type="Gene3D" id="6.10.340.10">
    <property type="match status" value="1"/>
</dbReference>
<evidence type="ECO:0000256" key="2">
    <source>
        <dbReference type="SAM" id="Phobius"/>
    </source>
</evidence>
<dbReference type="InterPro" id="IPR043128">
    <property type="entry name" value="Rev_trsase/Diguanyl_cyclase"/>
</dbReference>
<dbReference type="GO" id="GO:0007165">
    <property type="term" value="P:signal transduction"/>
    <property type="evidence" value="ECO:0007669"/>
    <property type="project" value="InterPro"/>
</dbReference>
<accession>W0RCD6</accession>
<dbReference type="Pfam" id="PF00672">
    <property type="entry name" value="HAMP"/>
    <property type="match status" value="1"/>
</dbReference>
<evidence type="ECO:0000256" key="1">
    <source>
        <dbReference type="SAM" id="Coils"/>
    </source>
</evidence>
<dbReference type="InterPro" id="IPR001633">
    <property type="entry name" value="EAL_dom"/>
</dbReference>
<dbReference type="CDD" id="cd01948">
    <property type="entry name" value="EAL"/>
    <property type="match status" value="1"/>
</dbReference>
<dbReference type="InterPro" id="IPR003660">
    <property type="entry name" value="HAMP_dom"/>
</dbReference>
<dbReference type="GO" id="GO:0003824">
    <property type="term" value="F:catalytic activity"/>
    <property type="evidence" value="ECO:0007669"/>
    <property type="project" value="UniProtKB-ARBA"/>
</dbReference>
<dbReference type="PROSITE" id="PS50885">
    <property type="entry name" value="HAMP"/>
    <property type="match status" value="1"/>
</dbReference>
<dbReference type="PANTHER" id="PTHR44757:SF2">
    <property type="entry name" value="BIOFILM ARCHITECTURE MAINTENANCE PROTEIN MBAA"/>
    <property type="match status" value="1"/>
</dbReference>
<evidence type="ECO:0000259" key="4">
    <source>
        <dbReference type="PROSITE" id="PS50885"/>
    </source>
</evidence>
<organism evidence="6 7">
    <name type="scientific">Gemmatirosa kalamazoonensis</name>
    <dbReference type="NCBI Taxonomy" id="861299"/>
    <lineage>
        <taxon>Bacteria</taxon>
        <taxon>Pseudomonadati</taxon>
        <taxon>Gemmatimonadota</taxon>
        <taxon>Gemmatimonadia</taxon>
        <taxon>Gemmatimonadales</taxon>
        <taxon>Gemmatimonadaceae</taxon>
        <taxon>Gemmatirosa</taxon>
    </lineage>
</organism>
<name>W0RCD6_9BACT</name>
<feature type="transmembrane region" description="Helical" evidence="2">
    <location>
        <begin position="26"/>
        <end position="46"/>
    </location>
</feature>
<keyword evidence="7" id="KW-1185">Reference proteome</keyword>
<dbReference type="Gene3D" id="3.20.20.450">
    <property type="entry name" value="EAL domain"/>
    <property type="match status" value="1"/>
</dbReference>
<dbReference type="InterPro" id="IPR052155">
    <property type="entry name" value="Biofilm_reg_signaling"/>
</dbReference>
<feature type="domain" description="GGDEF" evidence="5">
    <location>
        <begin position="317"/>
        <end position="449"/>
    </location>
</feature>
<dbReference type="SMART" id="SM00052">
    <property type="entry name" value="EAL"/>
    <property type="match status" value="1"/>
</dbReference>
<dbReference type="HOGENOM" id="CLU_000445_70_46_0"/>
<evidence type="ECO:0000313" key="7">
    <source>
        <dbReference type="Proteomes" id="UP000019151"/>
    </source>
</evidence>
<dbReference type="GO" id="GO:0016020">
    <property type="term" value="C:membrane"/>
    <property type="evidence" value="ECO:0007669"/>
    <property type="project" value="InterPro"/>
</dbReference>
<dbReference type="InterPro" id="IPR029787">
    <property type="entry name" value="Nucleotide_cyclase"/>
</dbReference>
<dbReference type="PROSITE" id="PS50883">
    <property type="entry name" value="EAL"/>
    <property type="match status" value="1"/>
</dbReference>
<dbReference type="Proteomes" id="UP000019151">
    <property type="component" value="Chromosome"/>
</dbReference>
<dbReference type="CDD" id="cd06225">
    <property type="entry name" value="HAMP"/>
    <property type="match status" value="1"/>
</dbReference>
<dbReference type="AlphaFoldDB" id="W0RCD6"/>
<dbReference type="PROSITE" id="PS50887">
    <property type="entry name" value="GGDEF"/>
    <property type="match status" value="1"/>
</dbReference>
<dbReference type="EMBL" id="CP007128">
    <property type="protein sequence ID" value="AHG88456.1"/>
    <property type="molecule type" value="Genomic_DNA"/>
</dbReference>
<dbReference type="NCBIfam" id="TIGR00254">
    <property type="entry name" value="GGDEF"/>
    <property type="match status" value="1"/>
</dbReference>
<keyword evidence="2" id="KW-0472">Membrane</keyword>
<dbReference type="OrthoDB" id="9787983at2"/>
<dbReference type="Gene3D" id="3.30.70.270">
    <property type="match status" value="1"/>
</dbReference>
<evidence type="ECO:0000259" key="3">
    <source>
        <dbReference type="PROSITE" id="PS50883"/>
    </source>
</evidence>
<feature type="domain" description="HAMP" evidence="4">
    <location>
        <begin position="222"/>
        <end position="274"/>
    </location>
</feature>